<evidence type="ECO:0000259" key="9">
    <source>
        <dbReference type="Pfam" id="PF00078"/>
    </source>
</evidence>
<keyword evidence="2" id="KW-0808">Transferase</keyword>
<dbReference type="Gene3D" id="3.30.70.270">
    <property type="match status" value="1"/>
</dbReference>
<dbReference type="PANTHER" id="PTHR24559:SF444">
    <property type="entry name" value="REVERSE TRANSCRIPTASE DOMAIN-CONTAINING PROTEIN"/>
    <property type="match status" value="1"/>
</dbReference>
<dbReference type="EMBL" id="LR746264">
    <property type="protein sequence ID" value="CAA7388997.1"/>
    <property type="molecule type" value="Genomic_DNA"/>
</dbReference>
<dbReference type="CDD" id="cd00303">
    <property type="entry name" value="retropepsin_like"/>
    <property type="match status" value="1"/>
</dbReference>
<protein>
    <recommendedName>
        <fullName evidence="9">Reverse transcriptase domain-containing protein</fullName>
    </recommendedName>
</protein>
<gene>
    <name evidence="10" type="ORF">SI8410_01001126</name>
</gene>
<dbReference type="GO" id="GO:0003964">
    <property type="term" value="F:RNA-directed DNA polymerase activity"/>
    <property type="evidence" value="ECO:0007669"/>
    <property type="project" value="UniProtKB-KW"/>
</dbReference>
<dbReference type="Pfam" id="PF00078">
    <property type="entry name" value="RVT_1"/>
    <property type="match status" value="1"/>
</dbReference>
<accession>A0A7I8JZX8</accession>
<keyword evidence="5" id="KW-0255">Endonuclease</keyword>
<reference evidence="10" key="1">
    <citation type="submission" date="2020-02" db="EMBL/GenBank/DDBJ databases">
        <authorList>
            <person name="Scholz U."/>
            <person name="Mascher M."/>
            <person name="Fiebig A."/>
        </authorList>
    </citation>
    <scope>NUCLEOTIDE SEQUENCE</scope>
</reference>
<name>A0A7I8JZX8_SPIIN</name>
<dbReference type="Pfam" id="PF08284">
    <property type="entry name" value="RVP_2"/>
    <property type="match status" value="1"/>
</dbReference>
<feature type="region of interest" description="Disordered" evidence="8">
    <location>
        <begin position="1"/>
        <end position="40"/>
    </location>
</feature>
<evidence type="ECO:0000256" key="4">
    <source>
        <dbReference type="ARBA" id="ARBA00022722"/>
    </source>
</evidence>
<feature type="domain" description="Reverse transcriptase" evidence="9">
    <location>
        <begin position="252"/>
        <end position="385"/>
    </location>
</feature>
<dbReference type="InterPro" id="IPR043128">
    <property type="entry name" value="Rev_trsase/Diguanyl_cyclase"/>
</dbReference>
<sequence length="396" mass="45938">MGASHLDLRRPRVADFKRGEEGGSRGAPPPSQASDQTDRRRRLNLSAAEIQSRRLKELCYHCNEKFSPGRHCKRELHIIFFPSDLDSLLERSVVVLVDSGDTHNFINQSVARELNLLVENTPDVQVITGTGERVTGTQACRGVSVDIQATTVCDEILILPLTTVDVILGLRWMESRKKVELDFENYMRLLFSGPFLEAIGLPPPREVDHKIPFAPATMPINVHPLRYPHIHKSEIEMLIWEMMKDSTWWFCIDYGVLNRVTIPDRFPIPIMEELLDELHRAQVFLKLDLHLGYHQIRVNAEDVPKTAFQTHEGHYEFLVMPFRLSNAPATFQALMNKIFSKFLRRFVLIFFGDILIYYRNRCEHEEHLRHVFTILEEHHLHLNPKNAHMECIRSLI</sequence>
<organism evidence="10 11">
    <name type="scientific">Spirodela intermedia</name>
    <name type="common">Intermediate duckweed</name>
    <dbReference type="NCBI Taxonomy" id="51605"/>
    <lineage>
        <taxon>Eukaryota</taxon>
        <taxon>Viridiplantae</taxon>
        <taxon>Streptophyta</taxon>
        <taxon>Embryophyta</taxon>
        <taxon>Tracheophyta</taxon>
        <taxon>Spermatophyta</taxon>
        <taxon>Magnoliopsida</taxon>
        <taxon>Liliopsida</taxon>
        <taxon>Araceae</taxon>
        <taxon>Lemnoideae</taxon>
        <taxon>Spirodela</taxon>
    </lineage>
</organism>
<evidence type="ECO:0000256" key="8">
    <source>
        <dbReference type="SAM" id="MobiDB-lite"/>
    </source>
</evidence>
<keyword evidence="4" id="KW-0540">Nuclease</keyword>
<keyword evidence="7" id="KW-0695">RNA-directed DNA polymerase</keyword>
<keyword evidence="6" id="KW-0378">Hydrolase</keyword>
<dbReference type="GO" id="GO:0008233">
    <property type="term" value="F:peptidase activity"/>
    <property type="evidence" value="ECO:0007669"/>
    <property type="project" value="UniProtKB-KW"/>
</dbReference>
<dbReference type="InterPro" id="IPR021109">
    <property type="entry name" value="Peptidase_aspartic_dom_sf"/>
</dbReference>
<dbReference type="SUPFAM" id="SSF50630">
    <property type="entry name" value="Acid proteases"/>
    <property type="match status" value="1"/>
</dbReference>
<dbReference type="GO" id="GO:0006508">
    <property type="term" value="P:proteolysis"/>
    <property type="evidence" value="ECO:0007669"/>
    <property type="project" value="UniProtKB-KW"/>
</dbReference>
<keyword evidence="1" id="KW-0645">Protease</keyword>
<dbReference type="Gene3D" id="3.10.10.10">
    <property type="entry name" value="HIV Type 1 Reverse Transcriptase, subunit A, domain 1"/>
    <property type="match status" value="1"/>
</dbReference>
<dbReference type="PANTHER" id="PTHR24559">
    <property type="entry name" value="TRANSPOSON TY3-I GAG-POL POLYPROTEIN"/>
    <property type="match status" value="1"/>
</dbReference>
<evidence type="ECO:0000256" key="5">
    <source>
        <dbReference type="ARBA" id="ARBA00022759"/>
    </source>
</evidence>
<dbReference type="InterPro" id="IPR000477">
    <property type="entry name" value="RT_dom"/>
</dbReference>
<evidence type="ECO:0000256" key="2">
    <source>
        <dbReference type="ARBA" id="ARBA00022679"/>
    </source>
</evidence>
<dbReference type="Proteomes" id="UP000663760">
    <property type="component" value="Chromosome 1"/>
</dbReference>
<feature type="compositionally biased region" description="Basic and acidic residues" evidence="8">
    <location>
        <begin position="1"/>
        <end position="23"/>
    </location>
</feature>
<keyword evidence="11" id="KW-1185">Reference proteome</keyword>
<evidence type="ECO:0000256" key="6">
    <source>
        <dbReference type="ARBA" id="ARBA00022801"/>
    </source>
</evidence>
<dbReference type="OrthoDB" id="1741804at2759"/>
<keyword evidence="3" id="KW-0548">Nucleotidyltransferase</keyword>
<evidence type="ECO:0000256" key="3">
    <source>
        <dbReference type="ARBA" id="ARBA00022695"/>
    </source>
</evidence>
<evidence type="ECO:0000313" key="11">
    <source>
        <dbReference type="Proteomes" id="UP000663760"/>
    </source>
</evidence>
<dbReference type="Gene3D" id="2.40.70.10">
    <property type="entry name" value="Acid Proteases"/>
    <property type="match status" value="1"/>
</dbReference>
<dbReference type="CDD" id="cd01647">
    <property type="entry name" value="RT_LTR"/>
    <property type="match status" value="1"/>
</dbReference>
<proteinExistence type="predicted"/>
<dbReference type="FunFam" id="3.10.10.10:FF:000007">
    <property type="entry name" value="Retrovirus-related Pol polyprotein from transposon 17.6-like Protein"/>
    <property type="match status" value="1"/>
</dbReference>
<dbReference type="InterPro" id="IPR053134">
    <property type="entry name" value="RNA-dir_DNA_polymerase"/>
</dbReference>
<dbReference type="InterPro" id="IPR043502">
    <property type="entry name" value="DNA/RNA_pol_sf"/>
</dbReference>
<dbReference type="SUPFAM" id="SSF56672">
    <property type="entry name" value="DNA/RNA polymerases"/>
    <property type="match status" value="1"/>
</dbReference>
<dbReference type="AlphaFoldDB" id="A0A7I8JZX8"/>
<dbReference type="GO" id="GO:0004519">
    <property type="term" value="F:endonuclease activity"/>
    <property type="evidence" value="ECO:0007669"/>
    <property type="project" value="UniProtKB-KW"/>
</dbReference>
<evidence type="ECO:0000256" key="7">
    <source>
        <dbReference type="ARBA" id="ARBA00022918"/>
    </source>
</evidence>
<evidence type="ECO:0000313" key="10">
    <source>
        <dbReference type="EMBL" id="CAA7388997.1"/>
    </source>
</evidence>
<evidence type="ECO:0000256" key="1">
    <source>
        <dbReference type="ARBA" id="ARBA00022670"/>
    </source>
</evidence>